<feature type="signal peptide" evidence="2">
    <location>
        <begin position="1"/>
        <end position="19"/>
    </location>
</feature>
<evidence type="ECO:0000313" key="3">
    <source>
        <dbReference type="EMBL" id="KAG0152396.1"/>
    </source>
</evidence>
<evidence type="ECO:0000256" key="2">
    <source>
        <dbReference type="SAM" id="SignalP"/>
    </source>
</evidence>
<accession>A0A9P6NS35</accession>
<dbReference type="AlphaFoldDB" id="A0A9P6NS35"/>
<feature type="compositionally biased region" description="Low complexity" evidence="1">
    <location>
        <begin position="140"/>
        <end position="155"/>
    </location>
</feature>
<keyword evidence="4" id="KW-1185">Reference proteome</keyword>
<dbReference type="OrthoDB" id="2362516at2759"/>
<feature type="compositionally biased region" description="Low complexity" evidence="1">
    <location>
        <begin position="235"/>
        <end position="270"/>
    </location>
</feature>
<keyword evidence="2" id="KW-0732">Signal</keyword>
<comment type="caution">
    <text evidence="3">The sequence shown here is derived from an EMBL/GenBank/DDBJ whole genome shotgun (WGS) entry which is preliminary data.</text>
</comment>
<name>A0A9P6NS35_9BASI</name>
<sequence>MYQGALVSLFILNLSNIIAQQQSKSSQIFVPIKVNKLYPRSISPEVLLENGRKAQKLNAKYLNLKLDSTCESGEYACVEGGFAQCVNGKFVNMGCATPLKCFELPLLLKAGTTPSCDVEVDAATRIANTGAKGGIRGDGSSSSAAATATNATTVAQTENGSAQNSTSDANNTLDPSSDVDTSPNSTSLNATRSLNKTNSDNASGSNSEDQASASVNSGSMTAHQTDLGADTARKNTSTNSTSTNTRDITSTPTTILPANSTTTNTNLTNHNEADQEDCNEKGN</sequence>
<evidence type="ECO:0008006" key="5">
    <source>
        <dbReference type="Google" id="ProtNLM"/>
    </source>
</evidence>
<evidence type="ECO:0000313" key="4">
    <source>
        <dbReference type="Proteomes" id="UP000886653"/>
    </source>
</evidence>
<dbReference type="EMBL" id="MU167208">
    <property type="protein sequence ID" value="KAG0152396.1"/>
    <property type="molecule type" value="Genomic_DNA"/>
</dbReference>
<gene>
    <name evidence="3" type="ORF">CROQUDRAFT_55736</name>
</gene>
<feature type="chain" id="PRO_5040190598" description="Carbohydrate-binding module family 19 domain-containing protein" evidence="2">
    <location>
        <begin position="20"/>
        <end position="283"/>
    </location>
</feature>
<proteinExistence type="predicted"/>
<protein>
    <recommendedName>
        <fullName evidence="5">Carbohydrate-binding module family 19 domain-containing protein</fullName>
    </recommendedName>
</protein>
<evidence type="ECO:0000256" key="1">
    <source>
        <dbReference type="SAM" id="MobiDB-lite"/>
    </source>
</evidence>
<feature type="compositionally biased region" description="Polar residues" evidence="1">
    <location>
        <begin position="156"/>
        <end position="224"/>
    </location>
</feature>
<organism evidence="3 4">
    <name type="scientific">Cronartium quercuum f. sp. fusiforme G11</name>
    <dbReference type="NCBI Taxonomy" id="708437"/>
    <lineage>
        <taxon>Eukaryota</taxon>
        <taxon>Fungi</taxon>
        <taxon>Dikarya</taxon>
        <taxon>Basidiomycota</taxon>
        <taxon>Pucciniomycotina</taxon>
        <taxon>Pucciniomycetes</taxon>
        <taxon>Pucciniales</taxon>
        <taxon>Coleosporiaceae</taxon>
        <taxon>Cronartium</taxon>
    </lineage>
</organism>
<dbReference type="Proteomes" id="UP000886653">
    <property type="component" value="Unassembled WGS sequence"/>
</dbReference>
<reference evidence="3" key="1">
    <citation type="submission" date="2013-11" db="EMBL/GenBank/DDBJ databases">
        <title>Genome sequence of the fusiform rust pathogen reveals effectors for host alternation and coevolution with pine.</title>
        <authorList>
            <consortium name="DOE Joint Genome Institute"/>
            <person name="Smith K."/>
            <person name="Pendleton A."/>
            <person name="Kubisiak T."/>
            <person name="Anderson C."/>
            <person name="Salamov A."/>
            <person name="Aerts A."/>
            <person name="Riley R."/>
            <person name="Clum A."/>
            <person name="Lindquist E."/>
            <person name="Ence D."/>
            <person name="Campbell M."/>
            <person name="Kronenberg Z."/>
            <person name="Feau N."/>
            <person name="Dhillon B."/>
            <person name="Hamelin R."/>
            <person name="Burleigh J."/>
            <person name="Smith J."/>
            <person name="Yandell M."/>
            <person name="Nelson C."/>
            <person name="Grigoriev I."/>
            <person name="Davis J."/>
        </authorList>
    </citation>
    <scope>NUCLEOTIDE SEQUENCE</scope>
    <source>
        <strain evidence="3">G11</strain>
    </source>
</reference>
<feature type="region of interest" description="Disordered" evidence="1">
    <location>
        <begin position="130"/>
        <end position="283"/>
    </location>
</feature>